<feature type="compositionally biased region" description="Low complexity" evidence="8">
    <location>
        <begin position="639"/>
        <end position="659"/>
    </location>
</feature>
<evidence type="ECO:0000259" key="9">
    <source>
        <dbReference type="SMART" id="SM01275"/>
    </source>
</evidence>
<dbReference type="KEGG" id="pcoc:116244457"/>
<keyword evidence="3" id="KW-0914">Notch signaling pathway</keyword>
<dbReference type="Ensembl" id="ENSPCLT00000001904.1">
    <property type="protein sequence ID" value="ENSPCLP00000001396.1"/>
    <property type="gene ID" value="ENSPCLG00000001184.1"/>
</dbReference>
<dbReference type="CTD" id="84441"/>
<reference evidence="10" key="2">
    <citation type="submission" date="2025-09" db="UniProtKB">
        <authorList>
            <consortium name="Ensembl"/>
        </authorList>
    </citation>
    <scope>IDENTIFICATION</scope>
</reference>
<keyword evidence="11" id="KW-1185">Reference proteome</keyword>
<feature type="region of interest" description="Disordered" evidence="8">
    <location>
        <begin position="557"/>
        <end position="594"/>
    </location>
</feature>
<name>A0A669PI82_PHACC</name>
<dbReference type="GO" id="GO:0007221">
    <property type="term" value="P:positive regulation of transcription of Notch receptor target"/>
    <property type="evidence" value="ECO:0007669"/>
    <property type="project" value="InterPro"/>
</dbReference>
<comment type="subcellular location">
    <subcellularLocation>
        <location evidence="1">Nucleus speckle</location>
    </subcellularLocation>
</comment>
<feature type="compositionally biased region" description="Polar residues" evidence="8">
    <location>
        <begin position="373"/>
        <end position="382"/>
    </location>
</feature>
<feature type="compositionally biased region" description="Low complexity" evidence="8">
    <location>
        <begin position="558"/>
        <end position="576"/>
    </location>
</feature>
<feature type="domain" description="Neurogenic mastermind-like N-terminal" evidence="9">
    <location>
        <begin position="24"/>
        <end position="84"/>
    </location>
</feature>
<keyword evidence="7" id="KW-0539">Nucleus</keyword>
<dbReference type="RefSeq" id="XP_031472006.1">
    <property type="nucleotide sequence ID" value="XM_031616146.1"/>
</dbReference>
<dbReference type="AlphaFoldDB" id="A0A669PI82"/>
<dbReference type="GO" id="GO:0016607">
    <property type="term" value="C:nuclear speck"/>
    <property type="evidence" value="ECO:0007669"/>
    <property type="project" value="UniProtKB-SubCell"/>
</dbReference>
<dbReference type="InterPro" id="IPR046369">
    <property type="entry name" value="MAML1-3"/>
</dbReference>
<gene>
    <name evidence="10" type="primary">MAML2</name>
</gene>
<keyword evidence="5" id="KW-0010">Activator</keyword>
<dbReference type="Gene3D" id="6.10.250.970">
    <property type="match status" value="1"/>
</dbReference>
<dbReference type="InterPro" id="IPR019082">
    <property type="entry name" value="Mastermind-like_N"/>
</dbReference>
<evidence type="ECO:0000256" key="4">
    <source>
        <dbReference type="ARBA" id="ARBA00023015"/>
    </source>
</evidence>
<evidence type="ECO:0000256" key="5">
    <source>
        <dbReference type="ARBA" id="ARBA00023159"/>
    </source>
</evidence>
<feature type="compositionally biased region" description="Low complexity" evidence="8">
    <location>
        <begin position="417"/>
        <end position="429"/>
    </location>
</feature>
<dbReference type="PANTHER" id="PTHR15692:SF9">
    <property type="entry name" value="MASTERMIND-LIKE PROTEIN 2"/>
    <property type="match status" value="1"/>
</dbReference>
<evidence type="ECO:0000313" key="10">
    <source>
        <dbReference type="Ensembl" id="ENSPCLP00000001396.1"/>
    </source>
</evidence>
<dbReference type="Proteomes" id="UP000472261">
    <property type="component" value="Unplaced"/>
</dbReference>
<dbReference type="GO" id="GO:0003713">
    <property type="term" value="F:transcription coactivator activity"/>
    <property type="evidence" value="ECO:0007669"/>
    <property type="project" value="InterPro"/>
</dbReference>
<evidence type="ECO:0000256" key="8">
    <source>
        <dbReference type="SAM" id="MobiDB-lite"/>
    </source>
</evidence>
<feature type="compositionally biased region" description="Low complexity" evidence="8">
    <location>
        <begin position="452"/>
        <end position="466"/>
    </location>
</feature>
<feature type="region of interest" description="Disordered" evidence="8">
    <location>
        <begin position="75"/>
        <end position="110"/>
    </location>
</feature>
<dbReference type="PANTHER" id="PTHR15692">
    <property type="entry name" value="MASTERMIND-LIKE"/>
    <property type="match status" value="1"/>
</dbReference>
<evidence type="ECO:0000313" key="11">
    <source>
        <dbReference type="Proteomes" id="UP000472261"/>
    </source>
</evidence>
<keyword evidence="4" id="KW-0805">Transcription regulation</keyword>
<comment type="similarity">
    <text evidence="2">Belongs to the mastermind family.</text>
</comment>
<evidence type="ECO:0000256" key="6">
    <source>
        <dbReference type="ARBA" id="ARBA00023163"/>
    </source>
</evidence>
<dbReference type="Pfam" id="PF09596">
    <property type="entry name" value="MamL-1"/>
    <property type="match status" value="1"/>
</dbReference>
<organism evidence="10 11">
    <name type="scientific">Phasianus colchicus</name>
    <name type="common">Common pheasant</name>
    <dbReference type="NCBI Taxonomy" id="9054"/>
    <lineage>
        <taxon>Eukaryota</taxon>
        <taxon>Metazoa</taxon>
        <taxon>Chordata</taxon>
        <taxon>Craniata</taxon>
        <taxon>Vertebrata</taxon>
        <taxon>Euteleostomi</taxon>
        <taxon>Archelosauria</taxon>
        <taxon>Archosauria</taxon>
        <taxon>Dinosauria</taxon>
        <taxon>Saurischia</taxon>
        <taxon>Theropoda</taxon>
        <taxon>Coelurosauria</taxon>
        <taxon>Aves</taxon>
        <taxon>Neognathae</taxon>
        <taxon>Galloanserae</taxon>
        <taxon>Galliformes</taxon>
        <taxon>Phasianidae</taxon>
        <taxon>Phasianinae</taxon>
        <taxon>Phasianus</taxon>
    </lineage>
</organism>
<feature type="compositionally biased region" description="Low complexity" evidence="8">
    <location>
        <begin position="975"/>
        <end position="993"/>
    </location>
</feature>
<evidence type="ECO:0000256" key="7">
    <source>
        <dbReference type="ARBA" id="ARBA00023242"/>
    </source>
</evidence>
<protein>
    <submittedName>
        <fullName evidence="10">Mastermind like transcriptional coactivator 2</fullName>
    </submittedName>
</protein>
<reference evidence="10" key="1">
    <citation type="submission" date="2025-08" db="UniProtKB">
        <authorList>
            <consortium name="Ensembl"/>
        </authorList>
    </citation>
    <scope>IDENTIFICATION</scope>
</reference>
<evidence type="ECO:0000256" key="1">
    <source>
        <dbReference type="ARBA" id="ARBA00004324"/>
    </source>
</evidence>
<sequence>MGDTAPPQAAGLAAGLLGGGPAAPRVHSAIVERLRARIAVCRQHHLSCEGRYERGRAESSDRERESTLQLLHLVQQGQGARKAAKHPKAAAGTAGGGGGGAAAPTAAAAAAAPPDYHQHLLSNGGINGEQPAGEQRASALLALQGSLKRKLVVNLSPVNNKRPNGVSDNSFLDIKRIRVGDNISMGQGGHHVNNCQSQSMSGTMTVGQGSQRKTNNLANNTHASGNGIFNMTLKEVKKEPGETMSCSKHLDGQMSHENMFPNRYGEDSGEQMMDPELQELFNELTNISVPPMSDLELENMINATIKQDEPFNIDLGQQSQRGPVRPLQMDKMVIKSEYAPGMNQAPVGSPQMRPSSTGPAFTMATAAMSTSSPIPSVPQNQTQVAQVSSASSRPLPNWQEVSHAQQLKQIAANRQQHALIQQQQQQQNQTANWSTLSSSGPSPGPFVQEKIPSPSFRQQQFSPQSSAMLGVPVNGNQSKGMNNYVYKPTTPQSNPMDVIMQQKTQDLNRNFINSAQPPLEQHHGNTKPLFHFNSEQTNQQMPSVLGSQSKPSLLHYTQQAQSSAPVQQPQPQQQQQPQPPPAQPLPNQSLQRPPNVPLAMQQKMMLQKIQQSQQISGLQYPVSQQHRQDQHSVVGQGAGPTPNSSSCSNPNTGSGYMNSSQQSMLNQQLMEKKQALQRQMMEQKQLLLQQQMLAEAEKITPQDQLNRHLTRPPPDYKDQRRNVVNMQQANQYPGGSPAVSMNSSMSLSNPISTHSIMPQSSSLMSTPAGTRMPSVPAARSMGCYGSLPCNQPSAYSVTSGMNQMQPHRNQNQVLPSQNNAMMSRQQTMTQSNNVAAFGTGSVVSSQQVRPSLNHGATGIPVQRPPNVMITATATAQNWAPQEAAVKQQDALKPAGVRFPTGTPYSNQSLQRNMGNQHFPQRALAPPNQLTAGVQMRPPLNQMHQTVNGQSAGSLRGLSVRPNQLRGQTVPTLNQPGTSMTPPSSLPSTSFTSTNQNSRAYQAGDHGSDLAFDFLNQQSDSIGPALNSDSDFIDSLLKTEPGNDDWMKDINLDEILGNHS</sequence>
<dbReference type="InterPro" id="IPR046370">
    <property type="entry name" value="MAML_N_sf"/>
</dbReference>
<feature type="region of interest" description="Disordered" evidence="8">
    <location>
        <begin position="966"/>
        <end position="1003"/>
    </location>
</feature>
<dbReference type="OrthoDB" id="9908492at2759"/>
<dbReference type="GeneID" id="116244457"/>
<dbReference type="SMART" id="SM01275">
    <property type="entry name" value="MamL-1"/>
    <property type="match status" value="1"/>
</dbReference>
<evidence type="ECO:0000256" key="3">
    <source>
        <dbReference type="ARBA" id="ARBA00022976"/>
    </source>
</evidence>
<dbReference type="OMA" id="GMFNMTL"/>
<evidence type="ECO:0000256" key="2">
    <source>
        <dbReference type="ARBA" id="ARBA00008081"/>
    </source>
</evidence>
<feature type="region of interest" description="Disordered" evidence="8">
    <location>
        <begin position="417"/>
        <end position="493"/>
    </location>
</feature>
<proteinExistence type="inferred from homology"/>
<feature type="compositionally biased region" description="Low complexity" evidence="8">
    <location>
        <begin position="383"/>
        <end position="392"/>
    </location>
</feature>
<feature type="region of interest" description="Disordered" evidence="8">
    <location>
        <begin position="369"/>
        <end position="401"/>
    </location>
</feature>
<feature type="region of interest" description="Disordered" evidence="8">
    <location>
        <begin position="617"/>
        <end position="659"/>
    </location>
</feature>
<keyword evidence="6" id="KW-0804">Transcription</keyword>
<accession>A0A669PI82</accession>